<dbReference type="PANTHER" id="PTHR33112">
    <property type="entry name" value="DOMAIN PROTEIN, PUTATIVE-RELATED"/>
    <property type="match status" value="1"/>
</dbReference>
<dbReference type="Pfam" id="PF06985">
    <property type="entry name" value="HET"/>
    <property type="match status" value="1"/>
</dbReference>
<proteinExistence type="predicted"/>
<name>A0A8K0WJA9_9HYPO</name>
<protein>
    <submittedName>
        <fullName evidence="2">Heterokaryon incompatibility protein-domain-containing protein</fullName>
    </submittedName>
</protein>
<organism evidence="2 3">
    <name type="scientific">Stachybotrys elegans</name>
    <dbReference type="NCBI Taxonomy" id="80388"/>
    <lineage>
        <taxon>Eukaryota</taxon>
        <taxon>Fungi</taxon>
        <taxon>Dikarya</taxon>
        <taxon>Ascomycota</taxon>
        <taxon>Pezizomycotina</taxon>
        <taxon>Sordariomycetes</taxon>
        <taxon>Hypocreomycetidae</taxon>
        <taxon>Hypocreales</taxon>
        <taxon>Stachybotryaceae</taxon>
        <taxon>Stachybotrys</taxon>
    </lineage>
</organism>
<keyword evidence="3" id="KW-1185">Reference proteome</keyword>
<dbReference type="EMBL" id="JAGPNK010000037">
    <property type="protein sequence ID" value="KAH7303246.1"/>
    <property type="molecule type" value="Genomic_DNA"/>
</dbReference>
<dbReference type="OrthoDB" id="5135333at2759"/>
<reference evidence="2" key="1">
    <citation type="journal article" date="2021" name="Nat. Commun.">
        <title>Genetic determinants of endophytism in the Arabidopsis root mycobiome.</title>
        <authorList>
            <person name="Mesny F."/>
            <person name="Miyauchi S."/>
            <person name="Thiergart T."/>
            <person name="Pickel B."/>
            <person name="Atanasova L."/>
            <person name="Karlsson M."/>
            <person name="Huettel B."/>
            <person name="Barry K.W."/>
            <person name="Haridas S."/>
            <person name="Chen C."/>
            <person name="Bauer D."/>
            <person name="Andreopoulos W."/>
            <person name="Pangilinan J."/>
            <person name="LaButti K."/>
            <person name="Riley R."/>
            <person name="Lipzen A."/>
            <person name="Clum A."/>
            <person name="Drula E."/>
            <person name="Henrissat B."/>
            <person name="Kohler A."/>
            <person name="Grigoriev I.V."/>
            <person name="Martin F.M."/>
            <person name="Hacquard S."/>
        </authorList>
    </citation>
    <scope>NUCLEOTIDE SEQUENCE</scope>
    <source>
        <strain evidence="2">MPI-CAGE-CH-0235</strain>
    </source>
</reference>
<comment type="caution">
    <text evidence="2">The sequence shown here is derived from an EMBL/GenBank/DDBJ whole genome shotgun (WGS) entry which is preliminary data.</text>
</comment>
<feature type="domain" description="Heterokaryon incompatibility" evidence="1">
    <location>
        <begin position="236"/>
        <end position="395"/>
    </location>
</feature>
<evidence type="ECO:0000313" key="3">
    <source>
        <dbReference type="Proteomes" id="UP000813444"/>
    </source>
</evidence>
<gene>
    <name evidence="2" type="ORF">B0I35DRAFT_447056</name>
</gene>
<accession>A0A8K0WJA9</accession>
<dbReference type="Proteomes" id="UP000813444">
    <property type="component" value="Unassembled WGS sequence"/>
</dbReference>
<evidence type="ECO:0000259" key="1">
    <source>
        <dbReference type="Pfam" id="PF06985"/>
    </source>
</evidence>
<dbReference type="AlphaFoldDB" id="A0A8K0WJA9"/>
<dbReference type="PANTHER" id="PTHR33112:SF12">
    <property type="entry name" value="HETEROKARYON INCOMPATIBILITY DOMAIN-CONTAINING PROTEIN"/>
    <property type="match status" value="1"/>
</dbReference>
<evidence type="ECO:0000313" key="2">
    <source>
        <dbReference type="EMBL" id="KAH7303246.1"/>
    </source>
</evidence>
<sequence>MDRLMDGECSIKLCRACQEVNFFNFVYQSPKETQNPKDPDPQSSSLGLLSDINDRAPTCDFCQLLITTAQERFQRWLSRRKAPLPFNYECDGPMPMEWVGDMIRVRLDKAFLCSFSVTPDPGWDAWDVNRVHAYLEPCPWYGDEFDHSLSFQPFWENSRLSDHIASHTEPGLYGSGRFLKPELDISRLQSWLHTCLESHGNHCERPEWLPELLSPPNLRLIDVVEECLVPAPEARYLALSYVWGELETGQRWERSLTKKKLEMASAKGGLLTAVTVPQAVKDAMNLTKRLGERYLWVDALCMVQDDEMEIMDATGKMDLVFGGAFAVIIAAAGHDATQGLPGIRPDYPRKVSQKRAAVASVPGCGTMSLMQNVLQGSPDHLKSSKWNSRGWTFQERLLARRAIIFLPNQVYWTCEHALCEEETHLEEEMFPSVHRPFILNQRLGCNDEWDDGEDKFTRQAFKTYIVQYMLRNFTYPADVLRAFEGIARRCSFLTGVSLHWGLNEDMFDQDLSFRASTSQDRDVMCQVECTDGTIAPVPYPTWSWMSWKGAVGAKIHNEDLYKLRWDKKDVRYRPLLRMYSLLSDGNVREITSGPPASITVNSSFEIGQQEVKGPVVLNHNRMYEDLSTDNSPTETVIYDTGMLVFWTSHAAVLTQSSDGRDSVLFIDNGDTMQTNARFDWSWIRSSKKMVDYIVIGRHYPIGEVEENGWDVLAAEADLTEVNKYRRVGCMNISTKDWERLKPTWKMIVLA</sequence>
<dbReference type="InterPro" id="IPR010730">
    <property type="entry name" value="HET"/>
</dbReference>